<dbReference type="InterPro" id="IPR043588">
    <property type="entry name" value="SSH-N"/>
</dbReference>
<feature type="compositionally biased region" description="Polar residues" evidence="9">
    <location>
        <begin position="1"/>
        <end position="18"/>
    </location>
</feature>
<name>A0AAD9K019_9ANNE</name>
<keyword evidence="4" id="KW-0963">Cytoplasm</keyword>
<dbReference type="Gene3D" id="3.90.190.10">
    <property type="entry name" value="Protein tyrosine phosphatase superfamily"/>
    <property type="match status" value="1"/>
</dbReference>
<dbReference type="SMART" id="SM00195">
    <property type="entry name" value="DSPc"/>
    <property type="match status" value="1"/>
</dbReference>
<dbReference type="FunFam" id="3.90.190.10:FF:000004">
    <property type="entry name" value="Protein phosphatase Slingshot homolog 2"/>
    <property type="match status" value="1"/>
</dbReference>
<feature type="region of interest" description="Disordered" evidence="9">
    <location>
        <begin position="498"/>
        <end position="534"/>
    </location>
</feature>
<dbReference type="InterPro" id="IPR014876">
    <property type="entry name" value="DEK_C"/>
</dbReference>
<evidence type="ECO:0000256" key="3">
    <source>
        <dbReference type="ARBA" id="ARBA00013081"/>
    </source>
</evidence>
<feature type="compositionally biased region" description="Polar residues" evidence="9">
    <location>
        <begin position="1567"/>
        <end position="1603"/>
    </location>
</feature>
<feature type="region of interest" description="Disordered" evidence="9">
    <location>
        <begin position="812"/>
        <end position="856"/>
    </location>
</feature>
<evidence type="ECO:0000256" key="5">
    <source>
        <dbReference type="ARBA" id="ARBA00022801"/>
    </source>
</evidence>
<dbReference type="PANTHER" id="PTHR45864">
    <property type="entry name" value="SLINGSHOT PROTEIN PHOSPHATASE HOMOLOG"/>
    <property type="match status" value="1"/>
</dbReference>
<feature type="region of interest" description="Disordered" evidence="9">
    <location>
        <begin position="1"/>
        <end position="20"/>
    </location>
</feature>
<feature type="region of interest" description="Disordered" evidence="9">
    <location>
        <begin position="1399"/>
        <end position="1425"/>
    </location>
</feature>
<dbReference type="InterPro" id="IPR020422">
    <property type="entry name" value="TYR_PHOSPHATASE_DUAL_dom"/>
</dbReference>
<dbReference type="GO" id="GO:0003779">
    <property type="term" value="F:actin binding"/>
    <property type="evidence" value="ECO:0007669"/>
    <property type="project" value="InterPro"/>
</dbReference>
<evidence type="ECO:0000256" key="1">
    <source>
        <dbReference type="ARBA" id="ARBA00004245"/>
    </source>
</evidence>
<dbReference type="InterPro" id="IPR000340">
    <property type="entry name" value="Dual-sp_phosphatase_cat-dom"/>
</dbReference>
<feature type="compositionally biased region" description="Basic and acidic residues" evidence="9">
    <location>
        <begin position="1762"/>
        <end position="1776"/>
    </location>
</feature>
<dbReference type="SUPFAM" id="SSF52799">
    <property type="entry name" value="(Phosphotyrosine protein) phosphatases II"/>
    <property type="match status" value="1"/>
</dbReference>
<feature type="region of interest" description="Disordered" evidence="9">
    <location>
        <begin position="1726"/>
        <end position="1783"/>
    </location>
</feature>
<sequence length="1830" mass="202364">MALVTVQRSPSPSDTPDTLGSDLSDLVLVDGDSSCKSAQRSRNLSESYVSFKGAALILPQSECQRTVTKGVNTGWYTAIYVQDSAIKLESTLENLIRYMAVVSTTGVHDTEECAIIGVDIQQEATIGLVLPVWADMTIKLDGDGGFSITTDSRHHIFKPLSVQAMWSAWQCLNKINDIARIHNYYPSGLTHTWVQYYKVTSSQHCINEWDAMEDLESQRPELLSSVKSSDVECLEHLIRAKLKEIMMTVDLEEVTSKYLRERLEEDLDKCLKPYKQFIDQEMIVILRQMDSPSKIFDFLYLGSEWNASNLEELSKNRIGYILNVTREIDNFFPGLFKYKNIRVYDVEEADLLKYWEETYRFISEARWDNSKVLVHCKMGVSRSASTVISFVMKEKRWSLDEAYKYVKGKRSVIKPNDGFLKQLKMYEGILTASNQRHNKLWRSTSVGNLIPNTHSASGSREQTKMATSIPTLSSSFGSHRHDSLPILTRQYAHFPSDNFDSMDVSSDDNLQTSDDDDCGGGVVGDDDDDGDDDEPIQFMMEGDVNSSPQSLDQWNEVFRGEMAETEDAGRLGHPQSGVVLISQNKTSQRKDLKYGRMQSDSESGNETIPDGEPRHVAGGYDIVVLEAVQKEALSRRGTDVESGGDKAWSPLHLHPDIIAERTTSHSRTKYMVRRMRKRQRTHMSERDGSMPIVVVSDLNQSAGQKSAAAAVRVKPDDFWIKDDQLSVISQVQAESAESMEVIIPTPVAHHLSQSPQPNVSYASPVGSTTSDTSESIQAYIKEDIPWSPGTVRRQAQDLECRLTTASVPVLSDLSSSPQCRRQMVSSASAEPASDTDTPSQSFAVTSSPISDGQPSDLSSWSLTGAFAAKSGYQSDGGSTASTSLDSPVCSPRQSRNRAASYIYESEDIPLEPGHVLRTKLEIEHRERSCSYSAMSPDKETRPVQRSSSCKDERHSSSRGRFDRSSDRRRTCLPVLHPSPTSEKPFTLTSPIGSDSCFDIKRDVASGQKVVYTIGDDALEIEQGKVRRHTRDFEGAVFEDKEPSSKVKPVTDTLVQDEVEVLIRQGSVKRTKQDMMERFGASSKPLSVGDGTQQTSLSGKTEGEESYKTVPASSTDVLLEDKACGTTASQSGNSNGQFVAHSNHAKLKHSQSSPQLCLGSPAYPEEEEITWSVGTVLQQKEAIERKGKTLDEKNGEAPFGLKSSLSCETLRLIRQVGTAWLESAERRASGEEEADVRSGPGLVRRLSDQMQGKSASEEIKKRMLMLEKKDCDLDDGANSQWRSCMFRSASMRESSRLKAASVNRSRSVKERKAAKGVCDKCFTIREGKPISKSIFTSNDEVGSKAGGDNIAESNELTSCGIDEAVLNKDPRYDSSKLTNKIDSEKKSNTKDIKKYFETPATSHECKSKPVKSHLKRTKSDGLRNVTSDGVYKSSISVSVSSGHTKDSSETSGLITNQNLVSQTGRSILIKTVSDPQESCIRRRNVSDRAKSRAESDEFKLSDSVLGRKSERVAVGDLKDDCVSNRPGLVGVDNSVDTSCDVGADSSTKKRSSVPSAESDKKAKKASSCQRQPSKQDLTQARNVSTIKTQYDSASSRPSSVTKESVSADVVTGISGTGRKRLGSQKNIDPGVPKQGDPSCSERCSCLDHKHSGFTSESVPDRVSTESRIKPEIVVSKDIVRTDEQQTKLAKISKRPLAACEQSTAVVLNPVFKEQAIKALFPEHQIETRHSASHMGVQGTRRHRRSTVPLRQHQNVDAGRGKGSKTERERAENADGKHRVTQTEADCREKEQLQRVRKLHGRSHPLTRLTQVENGEGGVMQGRCPKPFYNSL</sequence>
<reference evidence="13" key="1">
    <citation type="journal article" date="2023" name="Mol. Biol. Evol.">
        <title>Third-Generation Sequencing Reveals the Adaptive Role of the Epigenome in Three Deep-Sea Polychaetes.</title>
        <authorList>
            <person name="Perez M."/>
            <person name="Aroh O."/>
            <person name="Sun Y."/>
            <person name="Lan Y."/>
            <person name="Juniper S.K."/>
            <person name="Young C.R."/>
            <person name="Angers B."/>
            <person name="Qian P.Y."/>
        </authorList>
    </citation>
    <scope>NUCLEOTIDE SEQUENCE</scope>
    <source>
        <strain evidence="13">P08H-3</strain>
    </source>
</reference>
<dbReference type="PROSITE" id="PS50056">
    <property type="entry name" value="TYR_PHOSPHATASE_2"/>
    <property type="match status" value="1"/>
</dbReference>
<comment type="similarity">
    <text evidence="2">Belongs to the protein-tyrosine phosphatase family.</text>
</comment>
<evidence type="ECO:0000256" key="7">
    <source>
        <dbReference type="ARBA" id="ARBA00023212"/>
    </source>
</evidence>
<dbReference type="InterPro" id="IPR029021">
    <property type="entry name" value="Prot-tyrosine_phosphatase-like"/>
</dbReference>
<accession>A0AAD9K019</accession>
<feature type="region of interest" description="Disordered" evidence="9">
    <location>
        <begin position="750"/>
        <end position="774"/>
    </location>
</feature>
<dbReference type="PROSITE" id="PS50054">
    <property type="entry name" value="TYR_PHOSPHATASE_DUAL"/>
    <property type="match status" value="1"/>
</dbReference>
<dbReference type="PANTHER" id="PTHR45864:SF2">
    <property type="entry name" value="PROTEIN PHOSPHATASE SLINGSHOT"/>
    <property type="match status" value="1"/>
</dbReference>
<gene>
    <name evidence="13" type="ORF">LSH36_108g03049</name>
</gene>
<feature type="compositionally biased region" description="Acidic residues" evidence="9">
    <location>
        <begin position="513"/>
        <end position="534"/>
    </location>
</feature>
<feature type="region of interest" description="Disordered" evidence="9">
    <location>
        <begin position="585"/>
        <end position="615"/>
    </location>
</feature>
<protein>
    <recommendedName>
        <fullName evidence="3">protein-serine/threonine phosphatase</fullName>
        <ecNumber evidence="3">3.1.3.16</ecNumber>
    </recommendedName>
</protein>
<feature type="region of interest" description="Disordered" evidence="9">
    <location>
        <begin position="871"/>
        <end position="892"/>
    </location>
</feature>
<dbReference type="PROSITE" id="PS00383">
    <property type="entry name" value="TYR_PHOSPHATASE_1"/>
    <property type="match status" value="1"/>
</dbReference>
<feature type="region of interest" description="Disordered" evidence="9">
    <location>
        <begin position="1078"/>
        <end position="1110"/>
    </location>
</feature>
<comment type="catalytic activity">
    <reaction evidence="8">
        <text>O-phospho-L-threonyl-[protein] + H2O = L-threonyl-[protein] + phosphate</text>
        <dbReference type="Rhea" id="RHEA:47004"/>
        <dbReference type="Rhea" id="RHEA-COMP:11060"/>
        <dbReference type="Rhea" id="RHEA-COMP:11605"/>
        <dbReference type="ChEBI" id="CHEBI:15377"/>
        <dbReference type="ChEBI" id="CHEBI:30013"/>
        <dbReference type="ChEBI" id="CHEBI:43474"/>
        <dbReference type="ChEBI" id="CHEBI:61977"/>
        <dbReference type="EC" id="3.1.3.16"/>
    </reaction>
</comment>
<dbReference type="GO" id="GO:0005856">
    <property type="term" value="C:cytoskeleton"/>
    <property type="evidence" value="ECO:0007669"/>
    <property type="project" value="UniProtKB-SubCell"/>
</dbReference>
<evidence type="ECO:0000313" key="14">
    <source>
        <dbReference type="Proteomes" id="UP001208570"/>
    </source>
</evidence>
<keyword evidence="5" id="KW-0378">Hydrolase</keyword>
<feature type="region of interest" description="Disordered" evidence="9">
    <location>
        <begin position="926"/>
        <end position="987"/>
    </location>
</feature>
<keyword evidence="6" id="KW-0904">Protein phosphatase</keyword>
<feature type="compositionally biased region" description="Basic and acidic residues" evidence="9">
    <location>
        <begin position="936"/>
        <end position="969"/>
    </location>
</feature>
<feature type="compositionally biased region" description="Polar residues" evidence="9">
    <location>
        <begin position="1089"/>
        <end position="1098"/>
    </location>
</feature>
<dbReference type="InterPro" id="IPR016130">
    <property type="entry name" value="Tyr_Pase_AS"/>
</dbReference>
<comment type="subcellular location">
    <subcellularLocation>
        <location evidence="1">Cytoplasm</location>
        <location evidence="1">Cytoskeleton</location>
    </subcellularLocation>
</comment>
<feature type="compositionally biased region" description="Polar residues" evidence="9">
    <location>
        <begin position="751"/>
        <end position="774"/>
    </location>
</feature>
<comment type="caution">
    <text evidence="13">The sequence shown here is derived from an EMBL/GenBank/DDBJ whole genome shotgun (WGS) entry which is preliminary data.</text>
</comment>
<feature type="domain" description="Tyrosine-protein phosphatase" evidence="10">
    <location>
        <begin position="291"/>
        <end position="432"/>
    </location>
</feature>
<dbReference type="InterPro" id="IPR043587">
    <property type="entry name" value="Phosphatase_SSH-like"/>
</dbReference>
<dbReference type="Pfam" id="PF00782">
    <property type="entry name" value="DSPc"/>
    <property type="match status" value="1"/>
</dbReference>
<dbReference type="Pfam" id="PF08766">
    <property type="entry name" value="DEK_C"/>
    <property type="match status" value="1"/>
</dbReference>
<dbReference type="EC" id="3.1.3.16" evidence="3"/>
<evidence type="ECO:0000256" key="4">
    <source>
        <dbReference type="ARBA" id="ARBA00022490"/>
    </source>
</evidence>
<evidence type="ECO:0000259" key="11">
    <source>
        <dbReference type="PROSITE" id="PS50056"/>
    </source>
</evidence>
<evidence type="ECO:0000256" key="9">
    <source>
        <dbReference type="SAM" id="MobiDB-lite"/>
    </source>
</evidence>
<feature type="domain" description="Tyrosine specific protein phosphatases" evidence="11">
    <location>
        <begin position="353"/>
        <end position="410"/>
    </location>
</feature>
<proteinExistence type="inferred from homology"/>
<dbReference type="PROSITE" id="PS51998">
    <property type="entry name" value="DEK_C"/>
    <property type="match status" value="1"/>
</dbReference>
<feature type="compositionally biased region" description="Polar residues" evidence="9">
    <location>
        <begin position="978"/>
        <end position="987"/>
    </location>
</feature>
<dbReference type="GO" id="GO:0030837">
    <property type="term" value="P:negative regulation of actin filament polymerization"/>
    <property type="evidence" value="ECO:0007669"/>
    <property type="project" value="InterPro"/>
</dbReference>
<dbReference type="EMBL" id="JAODUP010000108">
    <property type="protein sequence ID" value="KAK2161870.1"/>
    <property type="molecule type" value="Genomic_DNA"/>
</dbReference>
<keyword evidence="7" id="KW-0206">Cytoskeleton</keyword>
<dbReference type="InterPro" id="IPR000387">
    <property type="entry name" value="Tyr_Pase_dom"/>
</dbReference>
<evidence type="ECO:0000313" key="13">
    <source>
        <dbReference type="EMBL" id="KAK2161870.1"/>
    </source>
</evidence>
<feature type="region of interest" description="Disordered" evidence="9">
    <location>
        <begin position="1522"/>
        <end position="1640"/>
    </location>
</feature>
<dbReference type="Proteomes" id="UP001208570">
    <property type="component" value="Unassembled WGS sequence"/>
</dbReference>
<evidence type="ECO:0000256" key="8">
    <source>
        <dbReference type="ARBA" id="ARBA00048336"/>
    </source>
</evidence>
<evidence type="ECO:0000256" key="2">
    <source>
        <dbReference type="ARBA" id="ARBA00009580"/>
    </source>
</evidence>
<evidence type="ECO:0000259" key="10">
    <source>
        <dbReference type="PROSITE" id="PS50054"/>
    </source>
</evidence>
<feature type="domain" description="DEK-C" evidence="12">
    <location>
        <begin position="232"/>
        <end position="287"/>
    </location>
</feature>
<evidence type="ECO:0000256" key="6">
    <source>
        <dbReference type="ARBA" id="ARBA00022912"/>
    </source>
</evidence>
<dbReference type="Pfam" id="PF23040">
    <property type="entry name" value="PH_SSH1-like_1st"/>
    <property type="match status" value="1"/>
</dbReference>
<feature type="compositionally biased region" description="Polar residues" evidence="9">
    <location>
        <begin position="823"/>
        <end position="856"/>
    </location>
</feature>
<organism evidence="13 14">
    <name type="scientific">Paralvinella palmiformis</name>
    <dbReference type="NCBI Taxonomy" id="53620"/>
    <lineage>
        <taxon>Eukaryota</taxon>
        <taxon>Metazoa</taxon>
        <taxon>Spiralia</taxon>
        <taxon>Lophotrochozoa</taxon>
        <taxon>Annelida</taxon>
        <taxon>Polychaeta</taxon>
        <taxon>Sedentaria</taxon>
        <taxon>Canalipalpata</taxon>
        <taxon>Terebellida</taxon>
        <taxon>Terebelliformia</taxon>
        <taxon>Alvinellidae</taxon>
        <taxon>Paralvinella</taxon>
    </lineage>
</organism>
<dbReference type="GO" id="GO:0004722">
    <property type="term" value="F:protein serine/threonine phosphatase activity"/>
    <property type="evidence" value="ECO:0007669"/>
    <property type="project" value="UniProtKB-EC"/>
</dbReference>
<keyword evidence="14" id="KW-1185">Reference proteome</keyword>
<evidence type="ECO:0000259" key="12">
    <source>
        <dbReference type="PROSITE" id="PS51998"/>
    </source>
</evidence>